<evidence type="ECO:0008006" key="3">
    <source>
        <dbReference type="Google" id="ProtNLM"/>
    </source>
</evidence>
<dbReference type="Proteomes" id="UP000289660">
    <property type="component" value="Unassembled WGS sequence"/>
</dbReference>
<accession>A0A402DBB7</accession>
<reference evidence="2" key="1">
    <citation type="submission" date="2018-12" db="EMBL/GenBank/DDBJ databases">
        <title>Genome sequence of Microcystis aeruginosa NIES-4285.</title>
        <authorList>
            <person name="Tanabe Y."/>
        </authorList>
    </citation>
    <scope>NUCLEOTIDE SEQUENCE [LARGE SCALE GENOMIC DNA]</scope>
    <source>
        <strain evidence="2">NIES-4285</strain>
    </source>
</reference>
<proteinExistence type="predicted"/>
<dbReference type="InterPro" id="IPR029060">
    <property type="entry name" value="PIN-like_dom_sf"/>
</dbReference>
<name>A0A402DBB7_MICAE</name>
<protein>
    <recommendedName>
        <fullName evidence="3">PIN domain-containing protein</fullName>
    </recommendedName>
</protein>
<dbReference type="RefSeq" id="WP_130756865.1">
    <property type="nucleotide sequence ID" value="NZ_BIFY01000017.1"/>
</dbReference>
<evidence type="ECO:0000313" key="1">
    <source>
        <dbReference type="EMBL" id="GCE59493.1"/>
    </source>
</evidence>
<dbReference type="Gene3D" id="3.40.50.1010">
    <property type="entry name" value="5'-nuclease"/>
    <property type="match status" value="1"/>
</dbReference>
<dbReference type="SUPFAM" id="SSF88723">
    <property type="entry name" value="PIN domain-like"/>
    <property type="match status" value="1"/>
</dbReference>
<evidence type="ECO:0000313" key="2">
    <source>
        <dbReference type="Proteomes" id="UP000289660"/>
    </source>
</evidence>
<sequence length="155" mass="17780">MIVFIDSGVLGLLTHPKKACKPADCEDWLYSLFSKGVYVVSSDICDYEVRRSLLLESVKKNSFNSLDNLNELRNVIDFLNLDTEVILAASQIWVETRKIGKQTADNYNIDVDIIILAHWQLLKKQYPSRYLVIATTNVKHFQGFAEALNWQDINL</sequence>
<comment type="caution">
    <text evidence="1">The sequence shown here is derived from an EMBL/GenBank/DDBJ whole genome shotgun (WGS) entry which is preliminary data.</text>
</comment>
<gene>
    <name evidence="1" type="ORF">MiAbB_01411</name>
</gene>
<dbReference type="AlphaFoldDB" id="A0A402DBB7"/>
<organism evidence="1 2">
    <name type="scientific">Microcystis aeruginosa NIES-4285</name>
    <dbReference type="NCBI Taxonomy" id="2497681"/>
    <lineage>
        <taxon>Bacteria</taxon>
        <taxon>Bacillati</taxon>
        <taxon>Cyanobacteriota</taxon>
        <taxon>Cyanophyceae</taxon>
        <taxon>Oscillatoriophycideae</taxon>
        <taxon>Chroococcales</taxon>
        <taxon>Microcystaceae</taxon>
        <taxon>Microcystis</taxon>
    </lineage>
</organism>
<dbReference type="EMBL" id="BIFY01000017">
    <property type="protein sequence ID" value="GCE59493.1"/>
    <property type="molecule type" value="Genomic_DNA"/>
</dbReference>